<reference evidence="9 10" key="1">
    <citation type="submission" date="2018-09" db="EMBL/GenBank/DDBJ databases">
        <title>Streptomyces sp. nov. DS1-2, an endophytic actinomycete isolated from roots of Dendrobium scabrilingue.</title>
        <authorList>
            <person name="Kuncharoen N."/>
            <person name="Kudo T."/>
            <person name="Ohkuma M."/>
            <person name="Yuki M."/>
            <person name="Tanasupawat S."/>
        </authorList>
    </citation>
    <scope>NUCLEOTIDE SEQUENCE [LARGE SCALE GENOMIC DNA]</scope>
    <source>
        <strain evidence="7 10">AZ1-7</strain>
        <strain evidence="8 9">DS1-2</strain>
    </source>
</reference>
<evidence type="ECO:0000313" key="10">
    <source>
        <dbReference type="Proteomes" id="UP000275024"/>
    </source>
</evidence>
<dbReference type="PANTHER" id="PTHR34983:SF1">
    <property type="entry name" value="ARABINOGALACTAN ENDO-BETA-1,4-GALACTANASE A"/>
    <property type="match status" value="1"/>
</dbReference>
<protein>
    <recommendedName>
        <fullName evidence="3 6">Arabinogalactan endo-beta-1,4-galactanase</fullName>
        <ecNumber evidence="3 6">3.2.1.89</ecNumber>
    </recommendedName>
</protein>
<comment type="similarity">
    <text evidence="2 6">Belongs to the glycosyl hydrolase 53 family.</text>
</comment>
<evidence type="ECO:0000256" key="6">
    <source>
        <dbReference type="RuleBase" id="RU361192"/>
    </source>
</evidence>
<dbReference type="AlphaFoldDB" id="A0A3A9WC89"/>
<dbReference type="Gene3D" id="3.20.20.80">
    <property type="entry name" value="Glycosidases"/>
    <property type="match status" value="1"/>
</dbReference>
<feature type="signal peptide" evidence="6">
    <location>
        <begin position="1"/>
        <end position="24"/>
    </location>
</feature>
<organism evidence="7 10">
    <name type="scientific">Streptomyces radicis</name>
    <dbReference type="NCBI Taxonomy" id="1750517"/>
    <lineage>
        <taxon>Bacteria</taxon>
        <taxon>Bacillati</taxon>
        <taxon>Actinomycetota</taxon>
        <taxon>Actinomycetes</taxon>
        <taxon>Kitasatosporales</taxon>
        <taxon>Streptomycetaceae</taxon>
        <taxon>Streptomyces</taxon>
    </lineage>
</organism>
<dbReference type="Proteomes" id="UP000275024">
    <property type="component" value="Unassembled WGS sequence"/>
</dbReference>
<sequence length="370" mass="39407">MHRRTLLRAGTAALAAPAAFTALAGGTARAVPLPVQGVDLSSVPKAEDLGAVFRHADGTPGDPVAILAAGGANHVRLKVWVNSPDGYHGLPHILAMGQRAHAHGLRLLIDFHYSDSWADPGQQNKPAAWAGLSLPDLEQAVYNHTHEILGGLAQQGTPATMAQIGNEINGGLLWPDGASGDFDALARLLTAGSRAATDATPGIEVALHLAEGGDNPATVWWFDNAVSRGVPFDVIALSFYGYWHGTLDDLRINAIDCAARYERDIVVAETAYPFVLADSDGHPNIIADPSQLVPNFGASWEGQADWVRAVSQVLSEVPDGRGRGLYYWEPAWIATPGNGWDPYDPASGNAWENQALFDFRGRALPAATWR</sequence>
<keyword evidence="4 6" id="KW-0378">Hydrolase</keyword>
<dbReference type="RefSeq" id="WP_120700573.1">
    <property type="nucleotide sequence ID" value="NZ_RBDX01000046.1"/>
</dbReference>
<evidence type="ECO:0000256" key="5">
    <source>
        <dbReference type="ARBA" id="ARBA00023295"/>
    </source>
</evidence>
<dbReference type="EMBL" id="RBDY01000046">
    <property type="protein sequence ID" value="RKN13481.1"/>
    <property type="molecule type" value="Genomic_DNA"/>
</dbReference>
<evidence type="ECO:0000256" key="3">
    <source>
        <dbReference type="ARBA" id="ARBA00012556"/>
    </source>
</evidence>
<dbReference type="InterPro" id="IPR011683">
    <property type="entry name" value="Glyco_hydro_53"/>
</dbReference>
<dbReference type="InterPro" id="IPR006311">
    <property type="entry name" value="TAT_signal"/>
</dbReference>
<comment type="catalytic activity">
    <reaction evidence="1 6">
        <text>The enzyme specifically hydrolyzes (1-&gt;4)-beta-D-galactosidic linkages in type I arabinogalactans.</text>
        <dbReference type="EC" id="3.2.1.89"/>
    </reaction>
</comment>
<evidence type="ECO:0000256" key="2">
    <source>
        <dbReference type="ARBA" id="ARBA00010687"/>
    </source>
</evidence>
<evidence type="ECO:0000256" key="4">
    <source>
        <dbReference type="ARBA" id="ARBA00022801"/>
    </source>
</evidence>
<evidence type="ECO:0000256" key="1">
    <source>
        <dbReference type="ARBA" id="ARBA00001695"/>
    </source>
</evidence>
<keyword evidence="5 6" id="KW-0326">Glycosidase</keyword>
<keyword evidence="9" id="KW-1185">Reference proteome</keyword>
<evidence type="ECO:0000313" key="9">
    <source>
        <dbReference type="Proteomes" id="UP000268652"/>
    </source>
</evidence>
<proteinExistence type="inferred from homology"/>
<dbReference type="GO" id="GO:0031218">
    <property type="term" value="F:arabinogalactan endo-1,4-beta-galactosidase activity"/>
    <property type="evidence" value="ECO:0007669"/>
    <property type="project" value="UniProtKB-EC"/>
</dbReference>
<dbReference type="Pfam" id="PF07745">
    <property type="entry name" value="Glyco_hydro_53"/>
    <property type="match status" value="1"/>
</dbReference>
<gene>
    <name evidence="8" type="ORF">D7318_30945</name>
    <name evidence="7" type="ORF">D7319_30950</name>
</gene>
<dbReference type="PANTHER" id="PTHR34983">
    <property type="entry name" value="ARABINOGALACTAN ENDO-BETA-1,4-GALACTANASE A"/>
    <property type="match status" value="1"/>
</dbReference>
<dbReference type="EMBL" id="RBDX01000046">
    <property type="protein sequence ID" value="RKN03637.1"/>
    <property type="molecule type" value="Genomic_DNA"/>
</dbReference>
<evidence type="ECO:0000313" key="8">
    <source>
        <dbReference type="EMBL" id="RKN13481.1"/>
    </source>
</evidence>
<dbReference type="SUPFAM" id="SSF51445">
    <property type="entry name" value="(Trans)glycosidases"/>
    <property type="match status" value="1"/>
</dbReference>
<keyword evidence="6" id="KW-0732">Signal</keyword>
<dbReference type="GO" id="GO:0045490">
    <property type="term" value="P:pectin catabolic process"/>
    <property type="evidence" value="ECO:0007669"/>
    <property type="project" value="TreeGrafter"/>
</dbReference>
<evidence type="ECO:0000313" key="7">
    <source>
        <dbReference type="EMBL" id="RKN03637.1"/>
    </source>
</evidence>
<dbReference type="InterPro" id="IPR017853">
    <property type="entry name" value="GH"/>
</dbReference>
<dbReference type="EC" id="3.2.1.89" evidence="3 6"/>
<name>A0A3A9WC89_9ACTN</name>
<dbReference type="PROSITE" id="PS51318">
    <property type="entry name" value="TAT"/>
    <property type="match status" value="1"/>
</dbReference>
<feature type="chain" id="PRO_5039756022" description="Arabinogalactan endo-beta-1,4-galactanase" evidence="6">
    <location>
        <begin position="25"/>
        <end position="370"/>
    </location>
</feature>
<accession>A0A3A9WC89</accession>
<dbReference type="GO" id="GO:0015926">
    <property type="term" value="F:glucosidase activity"/>
    <property type="evidence" value="ECO:0007669"/>
    <property type="project" value="InterPro"/>
</dbReference>
<dbReference type="OrthoDB" id="3981930at2"/>
<comment type="caution">
    <text evidence="7">The sequence shown here is derived from an EMBL/GenBank/DDBJ whole genome shotgun (WGS) entry which is preliminary data.</text>
</comment>
<dbReference type="Proteomes" id="UP000268652">
    <property type="component" value="Unassembled WGS sequence"/>
</dbReference>